<evidence type="ECO:0000256" key="1">
    <source>
        <dbReference type="SAM" id="MobiDB-lite"/>
    </source>
</evidence>
<dbReference type="EMBL" id="AGNL01007881">
    <property type="protein sequence ID" value="EJK70913.1"/>
    <property type="molecule type" value="Genomic_DNA"/>
</dbReference>
<dbReference type="PANTHER" id="PTHR45657:SF1">
    <property type="entry name" value="CRAL-TRIO DOMAIN-CONTAINING PROTEIN YKL091C-RELATED"/>
    <property type="match status" value="1"/>
</dbReference>
<dbReference type="OrthoDB" id="412090at2759"/>
<accession>K0SWW2</accession>
<feature type="compositionally biased region" description="Low complexity" evidence="1">
    <location>
        <begin position="29"/>
        <end position="45"/>
    </location>
</feature>
<keyword evidence="2" id="KW-0812">Transmembrane</keyword>
<proteinExistence type="predicted"/>
<dbReference type="PROSITE" id="PS50191">
    <property type="entry name" value="CRAL_TRIO"/>
    <property type="match status" value="1"/>
</dbReference>
<evidence type="ECO:0000256" key="2">
    <source>
        <dbReference type="SAM" id="Phobius"/>
    </source>
</evidence>
<evidence type="ECO:0000259" key="3">
    <source>
        <dbReference type="PROSITE" id="PS50191"/>
    </source>
</evidence>
<organism evidence="4 5">
    <name type="scientific">Thalassiosira oceanica</name>
    <name type="common">Marine diatom</name>
    <dbReference type="NCBI Taxonomy" id="159749"/>
    <lineage>
        <taxon>Eukaryota</taxon>
        <taxon>Sar</taxon>
        <taxon>Stramenopiles</taxon>
        <taxon>Ochrophyta</taxon>
        <taxon>Bacillariophyta</taxon>
        <taxon>Coscinodiscophyceae</taxon>
        <taxon>Thalassiosirophycidae</taxon>
        <taxon>Thalassiosirales</taxon>
        <taxon>Thalassiosiraceae</taxon>
        <taxon>Thalassiosira</taxon>
    </lineage>
</organism>
<feature type="domain" description="CRAL-TRIO" evidence="3">
    <location>
        <begin position="424"/>
        <end position="571"/>
    </location>
</feature>
<evidence type="ECO:0000313" key="4">
    <source>
        <dbReference type="EMBL" id="EJK70913.1"/>
    </source>
</evidence>
<dbReference type="InterPro" id="IPR036865">
    <property type="entry name" value="CRAL-TRIO_dom_sf"/>
</dbReference>
<dbReference type="eggNOG" id="ENOG502QY9D">
    <property type="taxonomic scope" value="Eukaryota"/>
</dbReference>
<dbReference type="InterPro" id="IPR001251">
    <property type="entry name" value="CRAL-TRIO_dom"/>
</dbReference>
<keyword evidence="2" id="KW-1133">Transmembrane helix</keyword>
<comment type="caution">
    <text evidence="4">The sequence shown here is derived from an EMBL/GenBank/DDBJ whole genome shotgun (WGS) entry which is preliminary data.</text>
</comment>
<dbReference type="Gene3D" id="3.40.525.10">
    <property type="entry name" value="CRAL-TRIO lipid binding domain"/>
    <property type="match status" value="1"/>
</dbReference>
<dbReference type="AlphaFoldDB" id="K0SWW2"/>
<feature type="region of interest" description="Disordered" evidence="1">
    <location>
        <begin position="24"/>
        <end position="67"/>
    </location>
</feature>
<dbReference type="OMA" id="GIMIRCK"/>
<sequence length="571" mass="64396">MQTPDDSSNVAVEKIVKVRRKAFDEVDFQSSSSQQATTSSNSDAGNGNGSQFRVGPIGPGSPLHRDGEQARIVEEVRRRQKLDHHNDEGYYEWIESNMNVLWQGMGMGGSDHAPRRRPNNPYREINRQTISGMTTAGCSSVSPRRKSGEDVPFKSSSVYKKSRSVRIVYLILHHSMRAWRWLFDTCITRLARLERNVMPYSTTPVYSLEVTADDVLLLAFFIVTMGQYCATVQVVAAPSVAMILISIMFVVWRCEGRQNSLSTRSRGRGESNSMAENSAEAVAFGLNHEEIEQALVDRLRKRHSITEAECSRFLRCSQYDEIAASQRAEGYMQWRSDCKLDLEIDEREHVPHMNEREFGSLFAEKDNELWNDAAKRAIEIDTNMHGSNLRLPQIICSYEDYFPAETGKCDSDNTGTSNVPRCTDNTRILQIFPARLDLSLAAAHTYSLAAALYLDCRFSRSIEEKVALFVDVRGGKGWTNPSPLSALPFIRSTAALLGDNYPERLRRLVLFPLPSSAAWVWSAAQNFLDADTSSKVVVIASVTEGLSKEIYEFISEKDLNTLEERRQSFFT</sequence>
<keyword evidence="2" id="KW-0472">Membrane</keyword>
<dbReference type="Pfam" id="PF00650">
    <property type="entry name" value="CRAL_TRIO"/>
    <property type="match status" value="1"/>
</dbReference>
<protein>
    <recommendedName>
        <fullName evidence="3">CRAL-TRIO domain-containing protein</fullName>
    </recommendedName>
</protein>
<dbReference type="SUPFAM" id="SSF52087">
    <property type="entry name" value="CRAL/TRIO domain"/>
    <property type="match status" value="1"/>
</dbReference>
<dbReference type="PANTHER" id="PTHR45657">
    <property type="entry name" value="CRAL-TRIO DOMAIN-CONTAINING PROTEIN YKL091C-RELATED"/>
    <property type="match status" value="1"/>
</dbReference>
<feature type="transmembrane region" description="Helical" evidence="2">
    <location>
        <begin position="230"/>
        <end position="252"/>
    </location>
</feature>
<dbReference type="CDD" id="cd00170">
    <property type="entry name" value="SEC14"/>
    <property type="match status" value="1"/>
</dbReference>
<keyword evidence="5" id="KW-1185">Reference proteome</keyword>
<dbReference type="Proteomes" id="UP000266841">
    <property type="component" value="Unassembled WGS sequence"/>
</dbReference>
<name>K0SWW2_THAOC</name>
<gene>
    <name evidence="4" type="ORF">THAOC_07691</name>
</gene>
<reference evidence="4 5" key="1">
    <citation type="journal article" date="2012" name="Genome Biol.">
        <title>Genome and low-iron response of an oceanic diatom adapted to chronic iron limitation.</title>
        <authorList>
            <person name="Lommer M."/>
            <person name="Specht M."/>
            <person name="Roy A.S."/>
            <person name="Kraemer L."/>
            <person name="Andreson R."/>
            <person name="Gutowska M.A."/>
            <person name="Wolf J."/>
            <person name="Bergner S.V."/>
            <person name="Schilhabel M.B."/>
            <person name="Klostermeier U.C."/>
            <person name="Beiko R.G."/>
            <person name="Rosenstiel P."/>
            <person name="Hippler M."/>
            <person name="Laroche J."/>
        </authorList>
    </citation>
    <scope>NUCLEOTIDE SEQUENCE [LARGE SCALE GENOMIC DNA]</scope>
    <source>
        <strain evidence="4 5">CCMP1005</strain>
    </source>
</reference>
<evidence type="ECO:0000313" key="5">
    <source>
        <dbReference type="Proteomes" id="UP000266841"/>
    </source>
</evidence>
<dbReference type="InterPro" id="IPR051026">
    <property type="entry name" value="PI/PC_transfer"/>
</dbReference>